<name>A0A2K1I9X5_PHYPA</name>
<evidence type="ECO:0000256" key="1">
    <source>
        <dbReference type="SAM" id="SignalP"/>
    </source>
</evidence>
<proteinExistence type="predicted"/>
<dbReference type="InParanoid" id="A0A2K1I9X5"/>
<comment type="caution">
    <text evidence="2">The sequence shown here is derived from an EMBL/GenBank/DDBJ whole genome shotgun (WGS) entry which is preliminary data.</text>
</comment>
<keyword evidence="1" id="KW-0732">Signal</keyword>
<accession>A0A2K1I9X5</accession>
<feature type="chain" id="PRO_5014357990" description="Secreted protein" evidence="1">
    <location>
        <begin position="17"/>
        <end position="65"/>
    </location>
</feature>
<dbReference type="AlphaFoldDB" id="A0A2K1I9X5"/>
<sequence length="65" mass="7298">MVFGISLLFIVQPCVLLQTDPRKPNCYIYVITCAQVQRSCLICFVCIGNCFTVCCISESFSSQHI</sequence>
<protein>
    <recommendedName>
        <fullName evidence="3">Secreted protein</fullName>
    </recommendedName>
</protein>
<reference evidence="2" key="2">
    <citation type="journal article" date="2018" name="Plant J.">
        <title>The Physcomitrella patens chromosome-scale assembly reveals moss genome structure and evolution.</title>
        <authorList>
            <person name="Lang D."/>
            <person name="Ullrich K.K."/>
            <person name="Murat F."/>
            <person name="Fuchs J."/>
            <person name="Jenkins J."/>
            <person name="Haas F.B."/>
            <person name="Piednoel M."/>
            <person name="Gundlach H."/>
            <person name="Van Bel M."/>
            <person name="Meyberg R."/>
            <person name="Vives C."/>
            <person name="Morata J."/>
            <person name="Symeonidi A."/>
            <person name="Hiss M."/>
            <person name="Muchero W."/>
            <person name="Kamisugi Y."/>
            <person name="Saleh O."/>
            <person name="Blanc G."/>
            <person name="Decker E.L."/>
            <person name="van Gessel N."/>
            <person name="Grimwood J."/>
            <person name="Hayes R.D."/>
            <person name="Graham S.W."/>
            <person name="Gunter L.E."/>
            <person name="McDaniel S.F."/>
            <person name="Hoernstein S.N.W."/>
            <person name="Larsson A."/>
            <person name="Li F.W."/>
            <person name="Perroud P.F."/>
            <person name="Phillips J."/>
            <person name="Ranjan P."/>
            <person name="Rokshar D.S."/>
            <person name="Rothfels C.J."/>
            <person name="Schneider L."/>
            <person name="Shu S."/>
            <person name="Stevenson D.W."/>
            <person name="Thummler F."/>
            <person name="Tillich M."/>
            <person name="Villarreal Aguilar J.C."/>
            <person name="Widiez T."/>
            <person name="Wong G.K."/>
            <person name="Wymore A."/>
            <person name="Zhang Y."/>
            <person name="Zimmer A.D."/>
            <person name="Quatrano R.S."/>
            <person name="Mayer K.F.X."/>
            <person name="Goodstein D."/>
            <person name="Casacuberta J.M."/>
            <person name="Vandepoele K."/>
            <person name="Reski R."/>
            <person name="Cuming A.C."/>
            <person name="Tuskan G.A."/>
            <person name="Maumus F."/>
            <person name="Salse J."/>
            <person name="Schmutz J."/>
            <person name="Rensing S.A."/>
        </authorList>
    </citation>
    <scope>NUCLEOTIDE SEQUENCE [LARGE SCALE GENOMIC DNA]</scope>
</reference>
<reference evidence="2" key="1">
    <citation type="journal article" date="2008" name="Science">
        <title>The Physcomitrella genome reveals evolutionary insights into the conquest of land by plants.</title>
        <authorList>
            <person name="Rensing S."/>
            <person name="Lang D."/>
            <person name="Zimmer A."/>
            <person name="Terry A."/>
            <person name="Salamov A."/>
            <person name="Shapiro H."/>
            <person name="Nishiyama T."/>
            <person name="Perroud P.-F."/>
            <person name="Lindquist E."/>
            <person name="Kamisugi Y."/>
            <person name="Tanahashi T."/>
            <person name="Sakakibara K."/>
            <person name="Fujita T."/>
            <person name="Oishi K."/>
            <person name="Shin-I T."/>
            <person name="Kuroki Y."/>
            <person name="Toyoda A."/>
            <person name="Suzuki Y."/>
            <person name="Hashimoto A."/>
            <person name="Yamaguchi K."/>
            <person name="Sugano A."/>
            <person name="Kohara Y."/>
            <person name="Fujiyama A."/>
            <person name="Anterola A."/>
            <person name="Aoki S."/>
            <person name="Ashton N."/>
            <person name="Barbazuk W.B."/>
            <person name="Barker E."/>
            <person name="Bennetzen J."/>
            <person name="Bezanilla M."/>
            <person name="Blankenship R."/>
            <person name="Cho S.H."/>
            <person name="Dutcher S."/>
            <person name="Estelle M."/>
            <person name="Fawcett J.A."/>
            <person name="Gundlach H."/>
            <person name="Hanada K."/>
            <person name="Heyl A."/>
            <person name="Hicks K.A."/>
            <person name="Hugh J."/>
            <person name="Lohr M."/>
            <person name="Mayer K."/>
            <person name="Melkozernov A."/>
            <person name="Murata T."/>
            <person name="Nelson D."/>
            <person name="Pils B."/>
            <person name="Prigge M."/>
            <person name="Reiss B."/>
            <person name="Renner T."/>
            <person name="Rombauts S."/>
            <person name="Rushton P."/>
            <person name="Sanderfoot A."/>
            <person name="Schween G."/>
            <person name="Shiu S.-H."/>
            <person name="Stueber K."/>
            <person name="Theodoulou F.L."/>
            <person name="Tu H."/>
            <person name="Van de Peer Y."/>
            <person name="Verrier P.J."/>
            <person name="Waters E."/>
            <person name="Wood A."/>
            <person name="Yang L."/>
            <person name="Cove D."/>
            <person name="Cuming A."/>
            <person name="Hasebe M."/>
            <person name="Lucas S."/>
            <person name="Mishler D.B."/>
            <person name="Reski R."/>
            <person name="Grigoriev I."/>
            <person name="Quatrano R.S."/>
            <person name="Boore J.L."/>
        </authorList>
    </citation>
    <scope>NUCLEOTIDE SEQUENCE [LARGE SCALE GENOMIC DNA]</scope>
</reference>
<organism evidence="2">
    <name type="scientific">Physcomitrium patens</name>
    <name type="common">Spreading-leaved earth moss</name>
    <name type="synonym">Physcomitrella patens</name>
    <dbReference type="NCBI Taxonomy" id="3218"/>
    <lineage>
        <taxon>Eukaryota</taxon>
        <taxon>Viridiplantae</taxon>
        <taxon>Streptophyta</taxon>
        <taxon>Embryophyta</taxon>
        <taxon>Bryophyta</taxon>
        <taxon>Bryophytina</taxon>
        <taxon>Bryopsida</taxon>
        <taxon>Funariidae</taxon>
        <taxon>Funariales</taxon>
        <taxon>Funariaceae</taxon>
        <taxon>Physcomitrium</taxon>
    </lineage>
</organism>
<evidence type="ECO:0008006" key="3">
    <source>
        <dbReference type="Google" id="ProtNLM"/>
    </source>
</evidence>
<feature type="signal peptide" evidence="1">
    <location>
        <begin position="1"/>
        <end position="16"/>
    </location>
</feature>
<evidence type="ECO:0000313" key="2">
    <source>
        <dbReference type="EMBL" id="PNR26083.1"/>
    </source>
</evidence>
<dbReference type="EMBL" id="ABEU02000092">
    <property type="protein sequence ID" value="PNR26083.1"/>
    <property type="molecule type" value="Genomic_DNA"/>
</dbReference>
<gene>
    <name evidence="2" type="ORF">PHYPA_031154</name>
</gene>